<dbReference type="InterPro" id="IPR032450">
    <property type="entry name" value="SMARCC_N"/>
</dbReference>
<keyword evidence="2" id="KW-0156">Chromatin regulator</keyword>
<evidence type="ECO:0000256" key="1">
    <source>
        <dbReference type="ARBA" id="ARBA00004123"/>
    </source>
</evidence>
<dbReference type="GO" id="GO:0048858">
    <property type="term" value="P:cell projection morphogenesis"/>
    <property type="evidence" value="ECO:0007669"/>
    <property type="project" value="TreeGrafter"/>
</dbReference>
<dbReference type="CDD" id="cd00167">
    <property type="entry name" value="SANT"/>
    <property type="match status" value="1"/>
</dbReference>
<keyword evidence="4" id="KW-0804">Transcription</keyword>
<comment type="similarity">
    <text evidence="6">Belongs to the SMARCC family.</text>
</comment>
<dbReference type="PANTHER" id="PTHR15381">
    <property type="entry name" value="CHONDROITIN SULFATE PROTEOGLYCAN 5 -RELATED"/>
    <property type="match status" value="1"/>
</dbReference>
<feature type="compositionally biased region" description="Gly residues" evidence="7">
    <location>
        <begin position="1100"/>
        <end position="1109"/>
    </location>
</feature>
<feature type="domain" description="SWIRM" evidence="9">
    <location>
        <begin position="446"/>
        <end position="543"/>
    </location>
</feature>
<dbReference type="SUPFAM" id="SSF52113">
    <property type="entry name" value="BRCT domain"/>
    <property type="match status" value="1"/>
</dbReference>
<evidence type="ECO:0000259" key="10">
    <source>
        <dbReference type="PROSITE" id="PS51293"/>
    </source>
</evidence>
<dbReference type="FunCoup" id="A0A6P8H2M2">
    <property type="interactions" value="2972"/>
</dbReference>
<feature type="compositionally biased region" description="Basic and acidic residues" evidence="7">
    <location>
        <begin position="748"/>
        <end position="761"/>
    </location>
</feature>
<dbReference type="GO" id="GO:0006325">
    <property type="term" value="P:chromatin organization"/>
    <property type="evidence" value="ECO:0007669"/>
    <property type="project" value="UniProtKB-KW"/>
</dbReference>
<feature type="region of interest" description="Disordered" evidence="7">
    <location>
        <begin position="915"/>
        <end position="1140"/>
    </location>
</feature>
<dbReference type="GO" id="GO:0016514">
    <property type="term" value="C:SWI/SNF complex"/>
    <property type="evidence" value="ECO:0007669"/>
    <property type="project" value="UniProtKB-ARBA"/>
</dbReference>
<dbReference type="PROSITE" id="PS51293">
    <property type="entry name" value="SANT"/>
    <property type="match status" value="1"/>
</dbReference>
<feature type="compositionally biased region" description="Low complexity" evidence="7">
    <location>
        <begin position="284"/>
        <end position="297"/>
    </location>
</feature>
<evidence type="ECO:0000256" key="6">
    <source>
        <dbReference type="ARBA" id="ARBA00049655"/>
    </source>
</evidence>
<evidence type="ECO:0000256" key="2">
    <source>
        <dbReference type="ARBA" id="ARBA00022853"/>
    </source>
</evidence>
<feature type="compositionally biased region" description="Low complexity" evidence="7">
    <location>
        <begin position="943"/>
        <end position="1001"/>
    </location>
</feature>
<dbReference type="Pfam" id="PF16496">
    <property type="entry name" value="SWIRM-assoc_2"/>
    <property type="match status" value="1"/>
</dbReference>
<feature type="compositionally biased region" description="Polar residues" evidence="7">
    <location>
        <begin position="259"/>
        <end position="276"/>
    </location>
</feature>
<evidence type="ECO:0000256" key="7">
    <source>
        <dbReference type="SAM" id="MobiDB-lite"/>
    </source>
</evidence>
<feature type="domain" description="Myb-like" evidence="8">
    <location>
        <begin position="615"/>
        <end position="665"/>
    </location>
</feature>
<feature type="compositionally biased region" description="Polar residues" evidence="7">
    <location>
        <begin position="1127"/>
        <end position="1140"/>
    </location>
</feature>
<dbReference type="InterPro" id="IPR032451">
    <property type="entry name" value="SMARCC_C"/>
</dbReference>
<dbReference type="FunFam" id="1.10.10.10:FF:000020">
    <property type="entry name" value="SWI/SNF complex subunit SMARCC2 isoform c"/>
    <property type="match status" value="1"/>
</dbReference>
<evidence type="ECO:0000313" key="13">
    <source>
        <dbReference type="RefSeq" id="XP_031549666.1"/>
    </source>
</evidence>
<reference evidence="13" key="1">
    <citation type="submission" date="2025-08" db="UniProtKB">
        <authorList>
            <consortium name="RefSeq"/>
        </authorList>
    </citation>
    <scope>IDENTIFICATION</scope>
    <source>
        <tissue evidence="13">Tentacle</tissue>
    </source>
</reference>
<keyword evidence="5" id="KW-0539">Nucleus</keyword>
<dbReference type="OrthoDB" id="118550at2759"/>
<dbReference type="InterPro" id="IPR009057">
    <property type="entry name" value="Homeodomain-like_sf"/>
</dbReference>
<dbReference type="InterPro" id="IPR017884">
    <property type="entry name" value="SANT_dom"/>
</dbReference>
<feature type="domain" description="SANT" evidence="10">
    <location>
        <begin position="618"/>
        <end position="669"/>
    </location>
</feature>
<dbReference type="Gene3D" id="1.10.10.10">
    <property type="entry name" value="Winged helix-like DNA-binding domain superfamily/Winged helix DNA-binding domain"/>
    <property type="match status" value="1"/>
</dbReference>
<dbReference type="InParanoid" id="A0A6P8H2M2"/>
<evidence type="ECO:0000259" key="9">
    <source>
        <dbReference type="PROSITE" id="PS50934"/>
    </source>
</evidence>
<accession>A0A6P8H2M2</accession>
<gene>
    <name evidence="13" type="primary">LOC116287162</name>
</gene>
<dbReference type="InterPro" id="IPR032448">
    <property type="entry name" value="SWIRM-assoc"/>
</dbReference>
<evidence type="ECO:0000256" key="4">
    <source>
        <dbReference type="ARBA" id="ARBA00023163"/>
    </source>
</evidence>
<feature type="compositionally biased region" description="Acidic residues" evidence="7">
    <location>
        <begin position="782"/>
        <end position="793"/>
    </location>
</feature>
<feature type="compositionally biased region" description="Polar residues" evidence="7">
    <location>
        <begin position="1064"/>
        <end position="1085"/>
    </location>
</feature>
<dbReference type="AlphaFoldDB" id="A0A6P8H2M2"/>
<evidence type="ECO:0000313" key="12">
    <source>
        <dbReference type="Proteomes" id="UP000515163"/>
    </source>
</evidence>
<dbReference type="Pfam" id="PF00249">
    <property type="entry name" value="Myb_DNA-binding"/>
    <property type="match status" value="1"/>
</dbReference>
<feature type="compositionally biased region" description="Polar residues" evidence="7">
    <location>
        <begin position="916"/>
        <end position="927"/>
    </location>
</feature>
<evidence type="ECO:0000256" key="5">
    <source>
        <dbReference type="ARBA" id="ARBA00023242"/>
    </source>
</evidence>
<dbReference type="Pfam" id="PF16495">
    <property type="entry name" value="SWIRM-assoc_1"/>
    <property type="match status" value="1"/>
</dbReference>
<dbReference type="InterPro" id="IPR007526">
    <property type="entry name" value="SWIRM"/>
</dbReference>
<comment type="subcellular location">
    <subcellularLocation>
        <location evidence="1">Nucleus</location>
    </subcellularLocation>
</comment>
<evidence type="ECO:0000256" key="3">
    <source>
        <dbReference type="ARBA" id="ARBA00023015"/>
    </source>
</evidence>
<proteinExistence type="inferred from homology"/>
<evidence type="ECO:0000259" key="11">
    <source>
        <dbReference type="PROSITE" id="PS52032"/>
    </source>
</evidence>
<dbReference type="SMART" id="SM00717">
    <property type="entry name" value="SANT"/>
    <property type="match status" value="1"/>
</dbReference>
<keyword evidence="12" id="KW-1185">Reference proteome</keyword>
<evidence type="ECO:0000259" key="8">
    <source>
        <dbReference type="PROSITE" id="PS50090"/>
    </source>
</evidence>
<dbReference type="InterPro" id="IPR036388">
    <property type="entry name" value="WH-like_DNA-bd_sf"/>
</dbReference>
<dbReference type="FunFam" id="1.10.10.60:FF:000014">
    <property type="entry name" value="SWI/SNF complex subunit SMARCC2 isoform C"/>
    <property type="match status" value="1"/>
</dbReference>
<dbReference type="RefSeq" id="XP_031549666.1">
    <property type="nucleotide sequence ID" value="XM_031693806.1"/>
</dbReference>
<feature type="region of interest" description="Disordered" evidence="7">
    <location>
        <begin position="739"/>
        <end position="812"/>
    </location>
</feature>
<dbReference type="Gene3D" id="1.10.10.60">
    <property type="entry name" value="Homeodomain-like"/>
    <property type="match status" value="1"/>
</dbReference>
<dbReference type="InterPro" id="IPR036420">
    <property type="entry name" value="BRCT_dom_sf"/>
</dbReference>
<dbReference type="InterPro" id="IPR049898">
    <property type="entry name" value="MARR_BRCT_CHROMO"/>
</dbReference>
<feature type="compositionally biased region" description="Low complexity" evidence="7">
    <location>
        <begin position="1012"/>
        <end position="1040"/>
    </location>
</feature>
<dbReference type="GeneID" id="116287162"/>
<dbReference type="PANTHER" id="PTHR15381:SF1">
    <property type="entry name" value="CHONDROITIN SULFATE PROTEOGLYCAN 5"/>
    <property type="match status" value="1"/>
</dbReference>
<dbReference type="PROSITE" id="PS52032">
    <property type="entry name" value="MARR_BRCT_CHROMO"/>
    <property type="match status" value="1"/>
</dbReference>
<dbReference type="SUPFAM" id="SSF46689">
    <property type="entry name" value="Homeodomain-like"/>
    <property type="match status" value="2"/>
</dbReference>
<dbReference type="GO" id="GO:0045202">
    <property type="term" value="C:synapse"/>
    <property type="evidence" value="ECO:0007669"/>
    <property type="project" value="TreeGrafter"/>
</dbReference>
<dbReference type="Pfam" id="PF16498">
    <property type="entry name" value="SWIRM-assoc_3"/>
    <property type="match status" value="1"/>
</dbReference>
<feature type="domain" description="Chromo" evidence="11">
    <location>
        <begin position="1"/>
        <end position="274"/>
    </location>
</feature>
<keyword evidence="3" id="KW-0805">Transcription regulation</keyword>
<sequence>MAVRKKHGGPDWKYYESPETVALFEPVKQYLLKNHKKYVQVEPPTNKGLATLVAQLLQFQEDNFGNNVAKPLLTKLPMKLFQDFSSGGGLCTILGSVYKTRMEQGWRRVDFQSPSRMDRNVELFLNIEKALKEYKLLVIPQVFFAPDVEPKLIGNLKDIVKRHNGAVVEDKALATHVVHGPPPPMPEEDWLRPLKKQDDRVLVHWWYYPDSYDTWVSSSDVVDEPQEEPTHKGPWQVNARWLTDLDEFNEWMNEEDYELTQSEIESGSVGTTSPSLSRRKSFRSGASSDEPSSPDSALKAKKRKRSPSPESKKKKKSGPGTSGIVKPPELKEEDSEDATKELPDPTPVPNVEEVPIPSSSKAKEAELQTVKGGTLTDLTENSASGKSDKASEADETEEHTEEPDSVAAAVQEETSSHSQPDIFKEPLTLPDAEPHDENLTEQTHHIIIPSYASWFDYNSIHAIEKRALPEFFNSQNKSKTPEIYLALRNFMLDAYRLNPTEYLTATACRRNLAGDVCAIIRTHAFLEQWGLINYQVDADARPAPMGPPSTSHFHVMADTPAGLQPLQTPKSMASVSQQMMHFKDEPISKDVSKSPASSTNFGLHTDQYLSKKSQKAATATKEWTDQETLLLLEGMEMYKDDWNKVAEHVGTRTQDECILHFLRLPIEDPYLEDMKLGPLSFQPVPFSQQGNPIMSTVAFLASVVDPRVASAAAKAALEEFSKMKDEIPESVIDSHVKKAATTKQTSIAKEEPIGDDVKTGEEPMETDDVSKLTSGEANILDKDDESSKDEEAFESALEMNGEGEPSKKTKAADTKEGNIATAAAAALAAAAVKAKHLAQVEERKIKSLVALLVETQMKKLEIKLRHFEELETIMDREREALEYQRQQLLSERQQFHQDQIRAAELRARAGYMASPITPSSQQQNAPQANGVPQPRTPQPVQPTQPNQPQQAQPQAPPLQQQQQPPPAQTQKPKQPQLNPQQLQQKFSQQQQQQQHSTNQPQMGTPQLPGASQQQQSYIQQQFQMLQQQQQTEQAGRPQPQMHGVQGSTPSQTNVSSPAAAASPNINPGSVNSIGSHPASGCSTPASYLGSAAASPAPQGHGPGTPGGMTSGPLGQMQIGGADGMGSHGSSPATPASGTME</sequence>
<dbReference type="Pfam" id="PF04433">
    <property type="entry name" value="SWIRM"/>
    <property type="match status" value="1"/>
</dbReference>
<protein>
    <submittedName>
        <fullName evidence="13">SWI/SNF complex subunit SMARCC2-like</fullName>
    </submittedName>
</protein>
<organism evidence="12 13">
    <name type="scientific">Actinia tenebrosa</name>
    <name type="common">Australian red waratah sea anemone</name>
    <dbReference type="NCBI Taxonomy" id="6105"/>
    <lineage>
        <taxon>Eukaryota</taxon>
        <taxon>Metazoa</taxon>
        <taxon>Cnidaria</taxon>
        <taxon>Anthozoa</taxon>
        <taxon>Hexacorallia</taxon>
        <taxon>Actiniaria</taxon>
        <taxon>Actiniidae</taxon>
        <taxon>Actinia</taxon>
    </lineage>
</organism>
<name>A0A6P8H2M2_ACTTE</name>
<feature type="compositionally biased region" description="Polar residues" evidence="7">
    <location>
        <begin position="1045"/>
        <end position="1054"/>
    </location>
</feature>
<feature type="region of interest" description="Disordered" evidence="7">
    <location>
        <begin position="259"/>
        <end position="435"/>
    </location>
</feature>
<feature type="compositionally biased region" description="Polar residues" evidence="7">
    <location>
        <begin position="376"/>
        <end position="385"/>
    </location>
</feature>
<feature type="compositionally biased region" description="Acidic residues" evidence="7">
    <location>
        <begin position="393"/>
        <end position="404"/>
    </location>
</feature>
<dbReference type="InterPro" id="IPR001005">
    <property type="entry name" value="SANT/Myb"/>
</dbReference>
<dbReference type="PROSITE" id="PS50934">
    <property type="entry name" value="SWIRM"/>
    <property type="match status" value="1"/>
</dbReference>
<dbReference type="Proteomes" id="UP000515163">
    <property type="component" value="Unplaced"/>
</dbReference>
<feature type="compositionally biased region" description="Basic residues" evidence="7">
    <location>
        <begin position="299"/>
        <end position="317"/>
    </location>
</feature>
<dbReference type="KEGG" id="aten:116287162"/>
<dbReference type="PROSITE" id="PS50090">
    <property type="entry name" value="MYB_LIKE"/>
    <property type="match status" value="1"/>
</dbReference>
<dbReference type="GO" id="GO:0006355">
    <property type="term" value="P:regulation of DNA-templated transcription"/>
    <property type="evidence" value="ECO:0007669"/>
    <property type="project" value="UniProtKB-ARBA"/>
</dbReference>